<keyword evidence="3" id="KW-0819">tRNA processing</keyword>
<dbReference type="InterPro" id="IPR006675">
    <property type="entry name" value="HDIG_dom"/>
</dbReference>
<dbReference type="InterPro" id="IPR002646">
    <property type="entry name" value="PolA_pol_head_dom"/>
</dbReference>
<evidence type="ECO:0000256" key="2">
    <source>
        <dbReference type="ARBA" id="ARBA00022679"/>
    </source>
</evidence>
<evidence type="ECO:0000259" key="12">
    <source>
        <dbReference type="Pfam" id="PF13735"/>
    </source>
</evidence>
<evidence type="ECO:0000256" key="6">
    <source>
        <dbReference type="ARBA" id="ARBA00022741"/>
    </source>
</evidence>
<name>A0A0B7MRX5_9FIRM</name>
<keyword evidence="8 9" id="KW-0694">RNA-binding</keyword>
<accession>A0A0B7MRX5</accession>
<feature type="domain" description="tRNA nucleotidyltransferase/poly(A) polymerase RNA and SrmB- binding" evidence="11">
    <location>
        <begin position="175"/>
        <end position="235"/>
    </location>
</feature>
<dbReference type="InterPro" id="IPR032810">
    <property type="entry name" value="CCA-adding_enz_C"/>
</dbReference>
<dbReference type="SUPFAM" id="SSF81301">
    <property type="entry name" value="Nucleotidyltransferase"/>
    <property type="match status" value="1"/>
</dbReference>
<evidence type="ECO:0000256" key="5">
    <source>
        <dbReference type="ARBA" id="ARBA00022723"/>
    </source>
</evidence>
<dbReference type="AlphaFoldDB" id="A0A0B7MRX5"/>
<feature type="domain" description="CCA-adding enzyme C-terminal" evidence="12">
    <location>
        <begin position="302"/>
        <end position="444"/>
    </location>
</feature>
<evidence type="ECO:0000313" key="14">
    <source>
        <dbReference type="Proteomes" id="UP000046155"/>
    </source>
</evidence>
<dbReference type="Pfam" id="PF01743">
    <property type="entry name" value="PolyA_pol"/>
    <property type="match status" value="1"/>
</dbReference>
<dbReference type="GO" id="GO:0008033">
    <property type="term" value="P:tRNA processing"/>
    <property type="evidence" value="ECO:0007669"/>
    <property type="project" value="UniProtKB-KW"/>
</dbReference>
<dbReference type="GO" id="GO:0016779">
    <property type="term" value="F:nucleotidyltransferase activity"/>
    <property type="evidence" value="ECO:0007669"/>
    <property type="project" value="UniProtKB-KW"/>
</dbReference>
<keyword evidence="7" id="KW-0460">Magnesium</keyword>
<organism evidence="13 14">
    <name type="scientific">Syntrophaceticus schinkii</name>
    <dbReference type="NCBI Taxonomy" id="499207"/>
    <lineage>
        <taxon>Bacteria</taxon>
        <taxon>Bacillati</taxon>
        <taxon>Bacillota</taxon>
        <taxon>Clostridia</taxon>
        <taxon>Thermoanaerobacterales</taxon>
        <taxon>Thermoanaerobacterales Family III. Incertae Sedis</taxon>
        <taxon>Syntrophaceticus</taxon>
    </lineage>
</organism>
<dbReference type="GO" id="GO:0016787">
    <property type="term" value="F:hydrolase activity"/>
    <property type="evidence" value="ECO:0007669"/>
    <property type="project" value="UniProtKB-KW"/>
</dbReference>
<comment type="cofactor">
    <cofactor evidence="1">
        <name>Mg(2+)</name>
        <dbReference type="ChEBI" id="CHEBI:18420"/>
    </cofactor>
</comment>
<proteinExistence type="inferred from homology"/>
<evidence type="ECO:0000259" key="11">
    <source>
        <dbReference type="Pfam" id="PF12627"/>
    </source>
</evidence>
<dbReference type="Pfam" id="PF13735">
    <property type="entry name" value="tRNA_NucTran2_2"/>
    <property type="match status" value="1"/>
</dbReference>
<dbReference type="Pfam" id="PF12627">
    <property type="entry name" value="PolyA_pol_RNAbd"/>
    <property type="match status" value="1"/>
</dbReference>
<evidence type="ECO:0000256" key="3">
    <source>
        <dbReference type="ARBA" id="ARBA00022694"/>
    </source>
</evidence>
<dbReference type="InterPro" id="IPR032828">
    <property type="entry name" value="PolyA_RNA-bd"/>
</dbReference>
<protein>
    <submittedName>
        <fullName evidence="13">Polynucleotide adenylyltransferase/metal dependent phosphohydrolase</fullName>
    </submittedName>
</protein>
<dbReference type="InterPro" id="IPR043519">
    <property type="entry name" value="NT_sf"/>
</dbReference>
<reference evidence="14" key="1">
    <citation type="submission" date="2015-01" db="EMBL/GenBank/DDBJ databases">
        <authorList>
            <person name="Manzoor Shahid"/>
            <person name="Zubair Saima"/>
        </authorList>
    </citation>
    <scope>NUCLEOTIDE SEQUENCE [LARGE SCALE GENOMIC DNA]</scope>
    <source>
        <strain evidence="14">Sp3</strain>
    </source>
</reference>
<evidence type="ECO:0000259" key="10">
    <source>
        <dbReference type="Pfam" id="PF01743"/>
    </source>
</evidence>
<keyword evidence="14" id="KW-1185">Reference proteome</keyword>
<evidence type="ECO:0000256" key="4">
    <source>
        <dbReference type="ARBA" id="ARBA00022695"/>
    </source>
</evidence>
<dbReference type="Gene3D" id="1.10.246.80">
    <property type="match status" value="1"/>
</dbReference>
<dbReference type="RefSeq" id="WP_044666186.1">
    <property type="nucleotide sequence ID" value="NZ_CDRZ01000288.1"/>
</dbReference>
<dbReference type="Gene3D" id="1.10.3090.10">
    <property type="entry name" value="cca-adding enzyme, domain 2"/>
    <property type="match status" value="1"/>
</dbReference>
<gene>
    <name evidence="13" type="ORF">SSCH_870027</name>
</gene>
<dbReference type="InterPro" id="IPR050264">
    <property type="entry name" value="Bact_CCA-adding_enz_type3_sf"/>
</dbReference>
<keyword evidence="2 9" id="KW-0808">Transferase</keyword>
<dbReference type="GO" id="GO:0000049">
    <property type="term" value="F:tRNA binding"/>
    <property type="evidence" value="ECO:0007669"/>
    <property type="project" value="TreeGrafter"/>
</dbReference>
<dbReference type="CDD" id="cd05398">
    <property type="entry name" value="NT_ClassII-CCAase"/>
    <property type="match status" value="1"/>
</dbReference>
<keyword evidence="13" id="KW-0378">Hydrolase</keyword>
<evidence type="ECO:0000256" key="1">
    <source>
        <dbReference type="ARBA" id="ARBA00001946"/>
    </source>
</evidence>
<evidence type="ECO:0000256" key="8">
    <source>
        <dbReference type="ARBA" id="ARBA00022884"/>
    </source>
</evidence>
<dbReference type="Proteomes" id="UP000046155">
    <property type="component" value="Unassembled WGS sequence"/>
</dbReference>
<comment type="similarity">
    <text evidence="9">Belongs to the tRNA nucleotidyltransferase/poly(A) polymerase family.</text>
</comment>
<feature type="domain" description="Poly A polymerase head" evidence="10">
    <location>
        <begin position="24"/>
        <end position="148"/>
    </location>
</feature>
<dbReference type="PANTHER" id="PTHR46173:SF1">
    <property type="entry name" value="CCA TRNA NUCLEOTIDYLTRANSFERASE 1, MITOCHONDRIAL"/>
    <property type="match status" value="1"/>
</dbReference>
<dbReference type="PANTHER" id="PTHR46173">
    <property type="entry name" value="CCA TRNA NUCLEOTIDYLTRANSFERASE 1, MITOCHONDRIAL"/>
    <property type="match status" value="1"/>
</dbReference>
<dbReference type="GO" id="GO:0000166">
    <property type="term" value="F:nucleotide binding"/>
    <property type="evidence" value="ECO:0007669"/>
    <property type="project" value="UniProtKB-KW"/>
</dbReference>
<dbReference type="EMBL" id="CDRZ01000288">
    <property type="protein sequence ID" value="CEO90427.1"/>
    <property type="molecule type" value="Genomic_DNA"/>
</dbReference>
<evidence type="ECO:0000313" key="13">
    <source>
        <dbReference type="EMBL" id="CEO90427.1"/>
    </source>
</evidence>
<evidence type="ECO:0000256" key="7">
    <source>
        <dbReference type="ARBA" id="ARBA00022842"/>
    </source>
</evidence>
<keyword evidence="4 13" id="KW-0548">Nucleotidyltransferase</keyword>
<sequence>MNLLIPKEVRDACILLARHRKQSFVVGGGMRDLILGMPPQDWDLATDARPREVERIFKACGYRVVPTGVKYGTVTVKKNGLPLEITTFRVEACYRDHRRPSRVNFVSEIEDDLGRRDFTINALAYDPLRSFFCDPYQGIPDLIKEQIRAVRDPEERFSEDPLRMLRAVRIAAELGFSIEDKTMHAMIRNAELLGKISAERIRDELNRLLMAPHFHQGLENLLEACLLFVIIPELKEGWLFNQYHPSHQYPVLPHTLEAMRYTPANLEVRLAILLHDVAKPRCYSRGEDGRGHFYGHNVVGAEMAEEILRRLHYSNQVINNVVMLVREHMLELKMGPAGMRRLIARIGRGMVPALLSVRLADILAHSRSQVVRSLEEYEKFSKNLEQVMATGDAFVMRELAVNGSDIIQETGVPPGPLVGKILQHLWEEVLDDPKKNNRDYLLALAKRMINTPG</sequence>
<dbReference type="GO" id="GO:0046872">
    <property type="term" value="F:metal ion binding"/>
    <property type="evidence" value="ECO:0007669"/>
    <property type="project" value="UniProtKB-KW"/>
</dbReference>
<keyword evidence="5" id="KW-0479">Metal-binding</keyword>
<dbReference type="OrthoDB" id="9805698at2"/>
<dbReference type="NCBIfam" id="TIGR00277">
    <property type="entry name" value="HDIG"/>
    <property type="match status" value="1"/>
</dbReference>
<dbReference type="SUPFAM" id="SSF81891">
    <property type="entry name" value="Poly A polymerase C-terminal region-like"/>
    <property type="match status" value="1"/>
</dbReference>
<keyword evidence="6" id="KW-0547">Nucleotide-binding</keyword>
<dbReference type="Gene3D" id="3.30.460.10">
    <property type="entry name" value="Beta Polymerase, domain 2"/>
    <property type="match status" value="1"/>
</dbReference>
<evidence type="ECO:0000256" key="9">
    <source>
        <dbReference type="RuleBase" id="RU003953"/>
    </source>
</evidence>